<dbReference type="Gene3D" id="1.10.1760.20">
    <property type="match status" value="1"/>
</dbReference>
<dbReference type="RefSeq" id="WP_109725082.1">
    <property type="nucleotide sequence ID" value="NZ_QGDI01000001.1"/>
</dbReference>
<feature type="transmembrane region" description="Helical" evidence="1">
    <location>
        <begin position="101"/>
        <end position="125"/>
    </location>
</feature>
<keyword evidence="1" id="KW-0472">Membrane</keyword>
<reference evidence="2 3" key="1">
    <citation type="submission" date="2018-05" db="EMBL/GenBank/DDBJ databases">
        <title>The Hungate 1000. A catalogue of reference genomes from the rumen microbiome.</title>
        <authorList>
            <person name="Kelly W."/>
        </authorList>
    </citation>
    <scope>NUCLEOTIDE SEQUENCE [LARGE SCALE GENOMIC DNA]</scope>
    <source>
        <strain evidence="2 3">SAb67</strain>
    </source>
</reference>
<accession>A0A315Y4I1</accession>
<dbReference type="OrthoDB" id="9799095at2"/>
<evidence type="ECO:0000313" key="2">
    <source>
        <dbReference type="EMBL" id="PWJ15275.1"/>
    </source>
</evidence>
<proteinExistence type="predicted"/>
<dbReference type="InterPro" id="IPR010898">
    <property type="entry name" value="Hpre_diP_synth_I"/>
</dbReference>
<organism evidence="2 3">
    <name type="scientific">Ruminococcus flavefaciens</name>
    <dbReference type="NCBI Taxonomy" id="1265"/>
    <lineage>
        <taxon>Bacteria</taxon>
        <taxon>Bacillati</taxon>
        <taxon>Bacillota</taxon>
        <taxon>Clostridia</taxon>
        <taxon>Eubacteriales</taxon>
        <taxon>Oscillospiraceae</taxon>
        <taxon>Ruminococcus</taxon>
    </lineage>
</organism>
<gene>
    <name evidence="2" type="ORF">IE37_00169</name>
</gene>
<dbReference type="Pfam" id="PF07456">
    <property type="entry name" value="Hpre_diP_synt_I"/>
    <property type="match status" value="1"/>
</dbReference>
<keyword evidence="1" id="KW-1133">Transmembrane helix</keyword>
<name>A0A315Y4I1_RUMFL</name>
<feature type="transmembrane region" description="Helical" evidence="1">
    <location>
        <begin position="63"/>
        <end position="89"/>
    </location>
</feature>
<keyword evidence="1" id="KW-0812">Transmembrane</keyword>
<dbReference type="InterPro" id="IPR014535">
    <property type="entry name" value="Hpre_diP_synt_I"/>
</dbReference>
<dbReference type="AlphaFoldDB" id="A0A315Y4I1"/>
<protein>
    <submittedName>
        <fullName evidence="2">Heptaprenyl diphosphate synthase</fullName>
    </submittedName>
</protein>
<dbReference type="EMBL" id="QGDI01000001">
    <property type="protein sequence ID" value="PWJ15275.1"/>
    <property type="molecule type" value="Genomic_DNA"/>
</dbReference>
<evidence type="ECO:0000313" key="3">
    <source>
        <dbReference type="Proteomes" id="UP000245720"/>
    </source>
</evidence>
<dbReference type="Proteomes" id="UP000245720">
    <property type="component" value="Unassembled WGS sequence"/>
</dbReference>
<dbReference type="PIRSF" id="PIRSF027391">
    <property type="entry name" value="Hpre_diP_synt_I"/>
    <property type="match status" value="1"/>
</dbReference>
<dbReference type="STRING" id="1265.SAMN02910280_0835"/>
<feature type="transmembrane region" description="Helical" evidence="1">
    <location>
        <begin position="131"/>
        <end position="156"/>
    </location>
</feature>
<comment type="caution">
    <text evidence="2">The sequence shown here is derived from an EMBL/GenBank/DDBJ whole genome shotgun (WGS) entry which is preliminary data.</text>
</comment>
<sequence length="169" mass="18348">MKAHKLARLALLTALALIIFIIELRIDIIPIPGAKLGLANIITVYAVYKYSAKETAMIVFARVLLGSIFGGNVSAIMYSMAGAVFCLTGMLLVKRIVPLKYIWLSSIIGAILHNTGQMIVAVIVMRSFAVLSIYPFLLITGCIAGAFTGLCAQFLINRNLDVKDNKNET</sequence>
<evidence type="ECO:0000256" key="1">
    <source>
        <dbReference type="SAM" id="Phobius"/>
    </source>
</evidence>